<dbReference type="EMBL" id="MK813941">
    <property type="protein sequence ID" value="QEG08728.1"/>
    <property type="molecule type" value="Genomic_DNA"/>
</dbReference>
<sequence>MEHDSLDWAIIIILLLIMIAPIAAGFLFIIWLLKKVYQMMNTNNERYCYIAYKHNQTGQIFDSGIQLETEIDQTENNVISSGHCVLIRYNTKEVEKLKGWVQTFRNENNVVC</sequence>
<dbReference type="KEGG" id="vg:55617184"/>
<keyword evidence="1" id="KW-0812">Transmembrane</keyword>
<keyword evidence="1" id="KW-0472">Membrane</keyword>
<dbReference type="RefSeq" id="YP_009846812.1">
    <property type="nucleotide sequence ID" value="NC_048772.1"/>
</dbReference>
<proteinExistence type="predicted"/>
<keyword evidence="1" id="KW-1133">Transmembrane helix</keyword>
<feature type="transmembrane region" description="Helical" evidence="1">
    <location>
        <begin position="6"/>
        <end position="33"/>
    </location>
</feature>
<accession>A0A5B9N3S4</accession>
<evidence type="ECO:0000313" key="3">
    <source>
        <dbReference type="Proteomes" id="UP000325103"/>
    </source>
</evidence>
<gene>
    <name evidence="2" type="primary">4L372XY_013</name>
</gene>
<name>A0A5B9N3S4_9CAUD</name>
<dbReference type="GeneID" id="55617184"/>
<reference evidence="2 3" key="1">
    <citation type="submission" date="2019-04" db="EMBL/GenBank/DDBJ databases">
        <title>Nine Novel Phages from a Plateau Lake in Southwest China Provide Insights into Aeromonas Phage Diversity.</title>
        <authorList>
            <person name="Xiao W."/>
            <person name="Bai M."/>
            <person name="Wang Y."/>
            <person name="Cui X."/>
        </authorList>
    </citation>
    <scope>NUCLEOTIDE SEQUENCE [LARGE SCALE GENOMIC DNA]</scope>
</reference>
<organism evidence="2 3">
    <name type="scientific">Aeromonas phage 4L372XY</name>
    <dbReference type="NCBI Taxonomy" id="2588520"/>
    <lineage>
        <taxon>Viruses</taxon>
        <taxon>Duplodnaviria</taxon>
        <taxon>Heunggongvirae</taxon>
        <taxon>Uroviricota</taxon>
        <taxon>Caudoviricetes</taxon>
        <taxon>Plateaulakevirus</taxon>
        <taxon>Plateaulakevirus pv4L372XY</taxon>
    </lineage>
</organism>
<keyword evidence="3" id="KW-1185">Reference proteome</keyword>
<protein>
    <submittedName>
        <fullName evidence="2">Uncharacterized protein</fullName>
    </submittedName>
</protein>
<evidence type="ECO:0000313" key="2">
    <source>
        <dbReference type="EMBL" id="QEG08728.1"/>
    </source>
</evidence>
<dbReference type="Proteomes" id="UP000325103">
    <property type="component" value="Segment"/>
</dbReference>
<evidence type="ECO:0000256" key="1">
    <source>
        <dbReference type="SAM" id="Phobius"/>
    </source>
</evidence>